<dbReference type="AlphaFoldDB" id="A0A381RU89"/>
<dbReference type="InterPro" id="IPR042268">
    <property type="entry name" value="BamC_C"/>
</dbReference>
<dbReference type="Pfam" id="PF06804">
    <property type="entry name" value="Lipoprotein_18"/>
    <property type="match status" value="1"/>
</dbReference>
<dbReference type="InterPro" id="IPR010653">
    <property type="entry name" value="NlpB/DapX"/>
</dbReference>
<protein>
    <recommendedName>
        <fullName evidence="2">Outer membrane protein assembly factor BamC</fullName>
    </recommendedName>
</protein>
<evidence type="ECO:0008006" key="2">
    <source>
        <dbReference type="Google" id="ProtNLM"/>
    </source>
</evidence>
<evidence type="ECO:0000313" key="1">
    <source>
        <dbReference type="EMBL" id="SUZ94649.1"/>
    </source>
</evidence>
<gene>
    <name evidence="1" type="ORF">METZ01_LOCUS47503</name>
</gene>
<dbReference type="EMBL" id="UINC01002254">
    <property type="protein sequence ID" value="SUZ94649.1"/>
    <property type="molecule type" value="Genomic_DNA"/>
</dbReference>
<reference evidence="1" key="1">
    <citation type="submission" date="2018-05" db="EMBL/GenBank/DDBJ databases">
        <authorList>
            <person name="Lanie J.A."/>
            <person name="Ng W.-L."/>
            <person name="Kazmierczak K.M."/>
            <person name="Andrzejewski T.M."/>
            <person name="Davidsen T.M."/>
            <person name="Wayne K.J."/>
            <person name="Tettelin H."/>
            <person name="Glass J.I."/>
            <person name="Rusch D."/>
            <person name="Podicherti R."/>
            <person name="Tsui H.-C.T."/>
            <person name="Winkler M.E."/>
        </authorList>
    </citation>
    <scope>NUCLEOTIDE SEQUENCE</scope>
</reference>
<sequence>MTLLSAFLMVGCSLFGKDRAVFGGTKDDYLDAKEAPVTLVVPDDLDPSSVRDSWPIPVIELRPLQKVFPDKAPMPTAMWGRDDDSSIRIKKLGDRRWIVVGETPDQVWPVVKQFLADNGIGIAGQRAQEGLIFSEVLKVGDEEYADVVRKALRSTKRDAGSFGITDQILFRVEQGIRRGSAEVHVRQVDEAINLDKVDWPERSSNVAIEADLVNELGAYFAAGLAQPSVSIVGRQISTGMKAAVVRDDKGYPVLHLNVDFDRAWATVGQALERSEMNVTALHRDEGYFEVVIDPEILTGATEGLIRRLIPGRSDDYADHSVIVRIDAAESGHDVNVRSPKGDPVPVELSEQILVMLREFAA</sequence>
<name>A0A381RU89_9ZZZZ</name>
<dbReference type="Gene3D" id="3.30.310.170">
    <property type="entry name" value="Outer membrane protein assembly factor BamC"/>
    <property type="match status" value="1"/>
</dbReference>
<proteinExistence type="predicted"/>
<accession>A0A381RU89</accession>
<organism evidence="1">
    <name type="scientific">marine metagenome</name>
    <dbReference type="NCBI Taxonomy" id="408172"/>
    <lineage>
        <taxon>unclassified sequences</taxon>
        <taxon>metagenomes</taxon>
        <taxon>ecological metagenomes</taxon>
    </lineage>
</organism>